<dbReference type="EMBL" id="LBVU01000004">
    <property type="protein sequence ID" value="KKQ91666.1"/>
    <property type="molecule type" value="Genomic_DNA"/>
</dbReference>
<protein>
    <recommendedName>
        <fullName evidence="9">Protein-export membrane protein SecG</fullName>
    </recommendedName>
</protein>
<gene>
    <name evidence="10" type="ORF">UT17_C0004G0014</name>
</gene>
<evidence type="ECO:0000256" key="7">
    <source>
        <dbReference type="ARBA" id="ARBA00023010"/>
    </source>
</evidence>
<comment type="function">
    <text evidence="9">Involved in protein export. Participates in an early event of protein translocation.</text>
</comment>
<evidence type="ECO:0000256" key="9">
    <source>
        <dbReference type="RuleBase" id="RU365087"/>
    </source>
</evidence>
<comment type="subcellular location">
    <subcellularLocation>
        <location evidence="9">Cell membrane</location>
        <topology evidence="9">Multi-pass membrane protein</topology>
    </subcellularLocation>
    <subcellularLocation>
        <location evidence="1">Membrane</location>
        <topology evidence="1">Multi-pass membrane protein</topology>
    </subcellularLocation>
</comment>
<keyword evidence="6 9" id="KW-1133">Transmembrane helix</keyword>
<keyword evidence="7 9" id="KW-0811">Translocation</keyword>
<keyword evidence="9" id="KW-1003">Cell membrane</keyword>
<dbReference type="AlphaFoldDB" id="A0A0G0PQP8"/>
<keyword evidence="4 9" id="KW-0812">Transmembrane</keyword>
<proteinExistence type="inferred from homology"/>
<evidence type="ECO:0000313" key="10">
    <source>
        <dbReference type="EMBL" id="KKQ91666.1"/>
    </source>
</evidence>
<dbReference type="Pfam" id="PF03840">
    <property type="entry name" value="SecG"/>
    <property type="match status" value="1"/>
</dbReference>
<keyword evidence="5 9" id="KW-0653">Protein transport</keyword>
<organism evidence="10 11">
    <name type="scientific">Candidatus Woesebacteria bacterium GW2011_GWB1_39_10</name>
    <dbReference type="NCBI Taxonomy" id="1618572"/>
    <lineage>
        <taxon>Bacteria</taxon>
        <taxon>Candidatus Woeseibacteriota</taxon>
    </lineage>
</organism>
<evidence type="ECO:0000256" key="4">
    <source>
        <dbReference type="ARBA" id="ARBA00022692"/>
    </source>
</evidence>
<name>A0A0G0PQP8_9BACT</name>
<comment type="caution">
    <text evidence="10">The sequence shown here is derived from an EMBL/GenBank/DDBJ whole genome shotgun (WGS) entry which is preliminary data.</text>
</comment>
<dbReference type="NCBIfam" id="TIGR00810">
    <property type="entry name" value="secG"/>
    <property type="match status" value="1"/>
</dbReference>
<dbReference type="PRINTS" id="PR01651">
    <property type="entry name" value="SECGEXPORT"/>
</dbReference>
<dbReference type="GO" id="GO:0005886">
    <property type="term" value="C:plasma membrane"/>
    <property type="evidence" value="ECO:0007669"/>
    <property type="project" value="UniProtKB-SubCell"/>
</dbReference>
<feature type="transmembrane region" description="Helical" evidence="9">
    <location>
        <begin position="6"/>
        <end position="24"/>
    </location>
</feature>
<dbReference type="STRING" id="1618572.UT17_C0004G0014"/>
<dbReference type="Proteomes" id="UP000034774">
    <property type="component" value="Unassembled WGS sequence"/>
</dbReference>
<evidence type="ECO:0000256" key="1">
    <source>
        <dbReference type="ARBA" id="ARBA00004141"/>
    </source>
</evidence>
<reference evidence="10 11" key="1">
    <citation type="journal article" date="2015" name="Nature">
        <title>rRNA introns, odd ribosomes, and small enigmatic genomes across a large radiation of phyla.</title>
        <authorList>
            <person name="Brown C.T."/>
            <person name="Hug L.A."/>
            <person name="Thomas B.C."/>
            <person name="Sharon I."/>
            <person name="Castelle C.J."/>
            <person name="Singh A."/>
            <person name="Wilkins M.J."/>
            <person name="Williams K.H."/>
            <person name="Banfield J.F."/>
        </authorList>
    </citation>
    <scope>NUCLEOTIDE SEQUENCE [LARGE SCALE GENOMIC DNA]</scope>
</reference>
<evidence type="ECO:0000256" key="3">
    <source>
        <dbReference type="ARBA" id="ARBA00022448"/>
    </source>
</evidence>
<accession>A0A0G0PQP8</accession>
<dbReference type="InterPro" id="IPR004692">
    <property type="entry name" value="SecG"/>
</dbReference>
<evidence type="ECO:0000256" key="5">
    <source>
        <dbReference type="ARBA" id="ARBA00022927"/>
    </source>
</evidence>
<evidence type="ECO:0000256" key="8">
    <source>
        <dbReference type="ARBA" id="ARBA00023136"/>
    </source>
</evidence>
<evidence type="ECO:0000256" key="2">
    <source>
        <dbReference type="ARBA" id="ARBA00008445"/>
    </source>
</evidence>
<dbReference type="GO" id="GO:0009306">
    <property type="term" value="P:protein secretion"/>
    <property type="evidence" value="ECO:0007669"/>
    <property type="project" value="UniProtKB-UniRule"/>
</dbReference>
<evidence type="ECO:0000313" key="11">
    <source>
        <dbReference type="Proteomes" id="UP000034774"/>
    </source>
</evidence>
<keyword evidence="8 9" id="KW-0472">Membrane</keyword>
<sequence length="73" mass="7885">MYMKQILTIIQMIVSVILIGLILVQARGTGLGRTFGGGGGTSFARRGLEKIIFKLTFIMVGLFLVVSVLSLLL</sequence>
<feature type="transmembrane region" description="Helical" evidence="9">
    <location>
        <begin position="51"/>
        <end position="72"/>
    </location>
</feature>
<dbReference type="GO" id="GO:0015450">
    <property type="term" value="F:protein-transporting ATPase activity"/>
    <property type="evidence" value="ECO:0007669"/>
    <property type="project" value="UniProtKB-UniRule"/>
</dbReference>
<evidence type="ECO:0000256" key="6">
    <source>
        <dbReference type="ARBA" id="ARBA00022989"/>
    </source>
</evidence>
<keyword evidence="3 9" id="KW-0813">Transport</keyword>
<comment type="similarity">
    <text evidence="2 9">Belongs to the SecG family.</text>
</comment>